<accession>A0A3A8I5Q0</accession>
<evidence type="ECO:0000313" key="2">
    <source>
        <dbReference type="EMBL" id="NOK13423.1"/>
    </source>
</evidence>
<dbReference type="EMBL" id="JABFJW010000323">
    <property type="protein sequence ID" value="NOK13423.1"/>
    <property type="molecule type" value="Genomic_DNA"/>
</dbReference>
<sequence>MESMDLLAPDELERIERENAGGLPANAILEIFRPRGVRLSEATFRKYVQAGLLPRSRRVGRKGKHQGSLGLYPVEAVRRINVIKKMMAEGHTLEDIRRSFVFHRNHIDQLQRDLSEVLDGFQEELGGRPLGGERRRSLEAQLATLRQRAQDLVRDVARLGSAVTAREDETLRPQ</sequence>
<reference evidence="4 5" key="1">
    <citation type="submission" date="2020-05" db="EMBL/GenBank/DDBJ databases">
        <authorList>
            <person name="Whitworth D."/>
        </authorList>
    </citation>
    <scope>NUCLEOTIDE SEQUENCE [LARGE SCALE GENOMIC DNA]</scope>
    <source>
        <strain evidence="3 5">AB043B</strain>
        <strain evidence="2 4">CA046A</strain>
    </source>
</reference>
<evidence type="ECO:0000259" key="1">
    <source>
        <dbReference type="Pfam" id="PF13411"/>
    </source>
</evidence>
<dbReference type="Proteomes" id="UP000528460">
    <property type="component" value="Unassembled WGS sequence"/>
</dbReference>
<organism evidence="3 5">
    <name type="scientific">Corallococcus exercitus</name>
    <dbReference type="NCBI Taxonomy" id="2316736"/>
    <lineage>
        <taxon>Bacteria</taxon>
        <taxon>Pseudomonadati</taxon>
        <taxon>Myxococcota</taxon>
        <taxon>Myxococcia</taxon>
        <taxon>Myxococcales</taxon>
        <taxon>Cystobacterineae</taxon>
        <taxon>Myxococcaceae</taxon>
        <taxon>Corallococcus</taxon>
    </lineage>
</organism>
<evidence type="ECO:0000313" key="3">
    <source>
        <dbReference type="EMBL" id="NOK35238.1"/>
    </source>
</evidence>
<keyword evidence="5" id="KW-1185">Reference proteome</keyword>
<dbReference type="GO" id="GO:0006355">
    <property type="term" value="P:regulation of DNA-templated transcription"/>
    <property type="evidence" value="ECO:0007669"/>
    <property type="project" value="InterPro"/>
</dbReference>
<protein>
    <submittedName>
        <fullName evidence="3">MerR family transcriptional regulator</fullName>
    </submittedName>
</protein>
<dbReference type="Gene3D" id="1.10.1660.10">
    <property type="match status" value="1"/>
</dbReference>
<dbReference type="Pfam" id="PF13411">
    <property type="entry name" value="MerR_1"/>
    <property type="match status" value="1"/>
</dbReference>
<dbReference type="InterPro" id="IPR009061">
    <property type="entry name" value="DNA-bd_dom_put_sf"/>
</dbReference>
<name>A0A3A8I5Q0_9BACT</name>
<dbReference type="GeneID" id="64078279"/>
<evidence type="ECO:0000313" key="5">
    <source>
        <dbReference type="Proteomes" id="UP000563426"/>
    </source>
</evidence>
<dbReference type="Proteomes" id="UP000563426">
    <property type="component" value="Unassembled WGS sequence"/>
</dbReference>
<evidence type="ECO:0000313" key="4">
    <source>
        <dbReference type="Proteomes" id="UP000528460"/>
    </source>
</evidence>
<gene>
    <name evidence="3" type="ORF">HMI49_18720</name>
    <name evidence="2" type="ORF">HNS30_30695</name>
</gene>
<dbReference type="RefSeq" id="WP_120525521.1">
    <property type="nucleotide sequence ID" value="NZ_CP102577.1"/>
</dbReference>
<dbReference type="EMBL" id="JABFJV010000099">
    <property type="protein sequence ID" value="NOK35238.1"/>
    <property type="molecule type" value="Genomic_DNA"/>
</dbReference>
<dbReference type="SUPFAM" id="SSF46955">
    <property type="entry name" value="Putative DNA-binding domain"/>
    <property type="match status" value="1"/>
</dbReference>
<dbReference type="GO" id="GO:0003677">
    <property type="term" value="F:DNA binding"/>
    <property type="evidence" value="ECO:0007669"/>
    <property type="project" value="InterPro"/>
</dbReference>
<dbReference type="InterPro" id="IPR000551">
    <property type="entry name" value="MerR-type_HTH_dom"/>
</dbReference>
<comment type="caution">
    <text evidence="3">The sequence shown here is derived from an EMBL/GenBank/DDBJ whole genome shotgun (WGS) entry which is preliminary data.</text>
</comment>
<proteinExistence type="predicted"/>
<dbReference type="OrthoDB" id="5381590at2"/>
<feature type="domain" description="HTH merR-type" evidence="1">
    <location>
        <begin position="39"/>
        <end position="98"/>
    </location>
</feature>
<dbReference type="AlphaFoldDB" id="A0A3A8I5Q0"/>